<organism evidence="7 8">
    <name type="scientific">Zasmidium cellare ATCC 36951</name>
    <dbReference type="NCBI Taxonomy" id="1080233"/>
    <lineage>
        <taxon>Eukaryota</taxon>
        <taxon>Fungi</taxon>
        <taxon>Dikarya</taxon>
        <taxon>Ascomycota</taxon>
        <taxon>Pezizomycotina</taxon>
        <taxon>Dothideomycetes</taxon>
        <taxon>Dothideomycetidae</taxon>
        <taxon>Mycosphaerellales</taxon>
        <taxon>Mycosphaerellaceae</taxon>
        <taxon>Zasmidium</taxon>
    </lineage>
</organism>
<keyword evidence="8" id="KW-1185">Reference proteome</keyword>
<keyword evidence="6" id="KW-1133">Transmembrane helix</keyword>
<evidence type="ECO:0000256" key="6">
    <source>
        <dbReference type="SAM" id="Phobius"/>
    </source>
</evidence>
<evidence type="ECO:0000256" key="5">
    <source>
        <dbReference type="PIRSR" id="PIRSR602401-1"/>
    </source>
</evidence>
<dbReference type="PRINTS" id="PR00463">
    <property type="entry name" value="EP450I"/>
</dbReference>
<keyword evidence="3" id="KW-0560">Oxidoreductase</keyword>
<reference evidence="7" key="1">
    <citation type="journal article" date="2020" name="Stud. Mycol.">
        <title>101 Dothideomycetes genomes: a test case for predicting lifestyles and emergence of pathogens.</title>
        <authorList>
            <person name="Haridas S."/>
            <person name="Albert R."/>
            <person name="Binder M."/>
            <person name="Bloem J."/>
            <person name="Labutti K."/>
            <person name="Salamov A."/>
            <person name="Andreopoulos B."/>
            <person name="Baker S."/>
            <person name="Barry K."/>
            <person name="Bills G."/>
            <person name="Bluhm B."/>
            <person name="Cannon C."/>
            <person name="Castanera R."/>
            <person name="Culley D."/>
            <person name="Daum C."/>
            <person name="Ezra D."/>
            <person name="Gonzalez J."/>
            <person name="Henrissat B."/>
            <person name="Kuo A."/>
            <person name="Liang C."/>
            <person name="Lipzen A."/>
            <person name="Lutzoni F."/>
            <person name="Magnuson J."/>
            <person name="Mondo S."/>
            <person name="Nolan M."/>
            <person name="Ohm R."/>
            <person name="Pangilinan J."/>
            <person name="Park H.-J."/>
            <person name="Ramirez L."/>
            <person name="Alfaro M."/>
            <person name="Sun H."/>
            <person name="Tritt A."/>
            <person name="Yoshinaga Y."/>
            <person name="Zwiers L.-H."/>
            <person name="Turgeon B."/>
            <person name="Goodwin S."/>
            <person name="Spatafora J."/>
            <person name="Crous P."/>
            <person name="Grigoriev I."/>
        </authorList>
    </citation>
    <scope>NUCLEOTIDE SEQUENCE</scope>
    <source>
        <strain evidence="7">ATCC 36951</strain>
    </source>
</reference>
<evidence type="ECO:0000313" key="8">
    <source>
        <dbReference type="Proteomes" id="UP000799537"/>
    </source>
</evidence>
<dbReference type="InterPro" id="IPR050364">
    <property type="entry name" value="Cytochrome_P450_fung"/>
</dbReference>
<feature type="binding site" description="axial binding residue" evidence="5">
    <location>
        <position position="442"/>
    </location>
    <ligand>
        <name>heme</name>
        <dbReference type="ChEBI" id="CHEBI:30413"/>
    </ligand>
    <ligandPart>
        <name>Fe</name>
        <dbReference type="ChEBI" id="CHEBI:18248"/>
    </ligandPart>
</feature>
<dbReference type="InterPro" id="IPR001128">
    <property type="entry name" value="Cyt_P450"/>
</dbReference>
<evidence type="ECO:0008006" key="9">
    <source>
        <dbReference type="Google" id="ProtNLM"/>
    </source>
</evidence>
<dbReference type="InterPro" id="IPR036396">
    <property type="entry name" value="Cyt_P450_sf"/>
</dbReference>
<keyword evidence="2 5" id="KW-0479">Metal-binding</keyword>
<evidence type="ECO:0000313" key="7">
    <source>
        <dbReference type="EMBL" id="KAF2167769.1"/>
    </source>
</evidence>
<dbReference type="Proteomes" id="UP000799537">
    <property type="component" value="Unassembled WGS sequence"/>
</dbReference>
<proteinExistence type="inferred from homology"/>
<comment type="cofactor">
    <cofactor evidence="5">
        <name>heme</name>
        <dbReference type="ChEBI" id="CHEBI:30413"/>
    </cofactor>
</comment>
<dbReference type="PRINTS" id="PR00385">
    <property type="entry name" value="P450"/>
</dbReference>
<dbReference type="AlphaFoldDB" id="A0A6A6CPS5"/>
<dbReference type="GeneID" id="54559365"/>
<comment type="similarity">
    <text evidence="1">Belongs to the cytochrome P450 family.</text>
</comment>
<evidence type="ECO:0000256" key="3">
    <source>
        <dbReference type="ARBA" id="ARBA00023002"/>
    </source>
</evidence>
<protein>
    <recommendedName>
        <fullName evidence="9">Cytochrome P450</fullName>
    </recommendedName>
</protein>
<name>A0A6A6CPS5_ZASCE</name>
<dbReference type="GO" id="GO:0004497">
    <property type="term" value="F:monooxygenase activity"/>
    <property type="evidence" value="ECO:0007669"/>
    <property type="project" value="InterPro"/>
</dbReference>
<dbReference type="OrthoDB" id="2789670at2759"/>
<dbReference type="InterPro" id="IPR002401">
    <property type="entry name" value="Cyt_P450_E_grp-I"/>
</dbReference>
<keyword evidence="6" id="KW-0472">Membrane</keyword>
<dbReference type="EMBL" id="ML993592">
    <property type="protein sequence ID" value="KAF2167769.1"/>
    <property type="molecule type" value="Genomic_DNA"/>
</dbReference>
<dbReference type="Pfam" id="PF00067">
    <property type="entry name" value="p450"/>
    <property type="match status" value="1"/>
</dbReference>
<keyword evidence="4 5" id="KW-0408">Iron</keyword>
<feature type="transmembrane region" description="Helical" evidence="6">
    <location>
        <begin position="12"/>
        <end position="32"/>
    </location>
</feature>
<dbReference type="SUPFAM" id="SSF48264">
    <property type="entry name" value="Cytochrome P450"/>
    <property type="match status" value="1"/>
</dbReference>
<dbReference type="PANTHER" id="PTHR46300">
    <property type="entry name" value="P450, PUTATIVE (EUROFUNG)-RELATED-RELATED"/>
    <property type="match status" value="1"/>
</dbReference>
<dbReference type="GO" id="GO:0016705">
    <property type="term" value="F:oxidoreductase activity, acting on paired donors, with incorporation or reduction of molecular oxygen"/>
    <property type="evidence" value="ECO:0007669"/>
    <property type="project" value="InterPro"/>
</dbReference>
<dbReference type="CDD" id="cd11065">
    <property type="entry name" value="CYP64-like"/>
    <property type="match status" value="1"/>
</dbReference>
<dbReference type="GO" id="GO:0020037">
    <property type="term" value="F:heme binding"/>
    <property type="evidence" value="ECO:0007669"/>
    <property type="project" value="InterPro"/>
</dbReference>
<keyword evidence="5" id="KW-0349">Heme</keyword>
<dbReference type="GO" id="GO:0005506">
    <property type="term" value="F:iron ion binding"/>
    <property type="evidence" value="ECO:0007669"/>
    <property type="project" value="InterPro"/>
</dbReference>
<evidence type="ECO:0000256" key="2">
    <source>
        <dbReference type="ARBA" id="ARBA00022723"/>
    </source>
</evidence>
<dbReference type="Gene3D" id="1.10.630.10">
    <property type="entry name" value="Cytochrome P450"/>
    <property type="match status" value="1"/>
</dbReference>
<keyword evidence="6" id="KW-0812">Transmembrane</keyword>
<dbReference type="PANTHER" id="PTHR46300:SF4">
    <property type="entry name" value="CYTOCHROME P450 98A3"/>
    <property type="match status" value="1"/>
</dbReference>
<dbReference type="RefSeq" id="XP_033668658.1">
    <property type="nucleotide sequence ID" value="XM_033806093.1"/>
</dbReference>
<evidence type="ECO:0000256" key="4">
    <source>
        <dbReference type="ARBA" id="ARBA00023004"/>
    </source>
</evidence>
<evidence type="ECO:0000256" key="1">
    <source>
        <dbReference type="ARBA" id="ARBA00010617"/>
    </source>
</evidence>
<accession>A0A6A6CPS5</accession>
<gene>
    <name evidence="7" type="ORF">M409DRAFT_21920</name>
</gene>
<sequence>MLSYQDQNITTLLVQLLALPIIFLTAWLTISYTRILLLRRRLPSGPFPLPFLGNYFDMRMKRPWIHWERLARQYQAPLMTLWNGHRPVIVCSDAWVISELFEKRASIYSSRPRMVCMGDLTNTSENNQVCLKYGERWRVHRRLTHTAVGTQSLKPHRPFQSDESTILLRDILLQPSSYVPAIERYSCSVVSIIGWGRRIDRLNDQVAQMALAFMEVVNAVIPGQAMMEIMPWLTRLPAWVNPLPGRVLAEATRHTRYFYEMTKESAETRAEGSFSKRLMREKEESGLTWKEVGNLTSNLIGGGVDTTSSSMVSLILAMCCFPEKQRNAQEELDRVVGQTRMPTWEDEGSLPYLTATVSEVLRWRTVTVLGGLPHAPIQDDEYQGYFIPKDTWIVGNIWAIHRNPRDYPEPDEFRPERFLRGLERPHPSKKGHSAFGWGRRQCSGQPLAEQGLWLVTARLLWAFDIKPGVDEEGDEIPLDIFAYTASENQRPEPFEARFIPRSAEIEKMILTEAEAARERLRGYDGEPKIKLDDIPSLHLD</sequence>